<evidence type="ECO:0000256" key="1">
    <source>
        <dbReference type="SAM" id="MobiDB-lite"/>
    </source>
</evidence>
<name>A0AAI8YD08_9PEZI</name>
<reference evidence="2" key="1">
    <citation type="submission" date="2023-10" db="EMBL/GenBank/DDBJ databases">
        <authorList>
            <person name="Hackl T."/>
        </authorList>
    </citation>
    <scope>NUCLEOTIDE SEQUENCE</scope>
</reference>
<organism evidence="2 3">
    <name type="scientific">Anthostomella pinea</name>
    <dbReference type="NCBI Taxonomy" id="933095"/>
    <lineage>
        <taxon>Eukaryota</taxon>
        <taxon>Fungi</taxon>
        <taxon>Dikarya</taxon>
        <taxon>Ascomycota</taxon>
        <taxon>Pezizomycotina</taxon>
        <taxon>Sordariomycetes</taxon>
        <taxon>Xylariomycetidae</taxon>
        <taxon>Xylariales</taxon>
        <taxon>Xylariaceae</taxon>
        <taxon>Anthostomella</taxon>
    </lineage>
</organism>
<dbReference type="InterPro" id="IPR037151">
    <property type="entry name" value="AlkB-like_sf"/>
</dbReference>
<dbReference type="EMBL" id="CAUWAG010000003">
    <property type="protein sequence ID" value="CAJ2500222.1"/>
    <property type="molecule type" value="Genomic_DNA"/>
</dbReference>
<feature type="region of interest" description="Disordered" evidence="1">
    <location>
        <begin position="294"/>
        <end position="334"/>
    </location>
</feature>
<gene>
    <name evidence="2" type="ORF">KHLLAP_LOCUS690</name>
</gene>
<protein>
    <submittedName>
        <fullName evidence="2">Uu.00g030750.m01.CDS01</fullName>
    </submittedName>
</protein>
<dbReference type="Proteomes" id="UP001295740">
    <property type="component" value="Unassembled WGS sequence"/>
</dbReference>
<accession>A0AAI8YD08</accession>
<dbReference type="Gene3D" id="2.60.120.590">
    <property type="entry name" value="Alpha-ketoglutarate-dependent dioxygenase AlkB-like"/>
    <property type="match status" value="1"/>
</dbReference>
<evidence type="ECO:0000313" key="3">
    <source>
        <dbReference type="Proteomes" id="UP001295740"/>
    </source>
</evidence>
<proteinExistence type="predicted"/>
<keyword evidence="3" id="KW-1185">Reference proteome</keyword>
<sequence length="410" mass="45333">MAAAEPPSHIKTFYEQIQSKSRDVLVQQPYYIDPRASPIQSPLCIDLRKASAFQDRWYDIQGVFFDFAGRCVYCAGSGKHPHSVQADGIRAVEGFPGLHIYPRLFCGTRIHSELIDELLHNQLANPANRTNLHADYSVVYPMSSTNAEEEQAATAASFFSPAASRLQMLSHSHEIGATPPIGIRQFVQKLRWFTVGKDSEQVSQAEAGDMPARIRDLLEYTLQFRPEAGTVHVSSADGPFDGLGQGKKDGNQVVNVSLGCDGIFVVAYESGELPPPPLPTYDDESWQRDFITGLSSSEEEDEGSSKPKAKSQSSRPPTSPPVETKSNEVEVSPNTNGTRYAAIHVRSGDVLVLSGSCCREACWYGVAKVFPGTFEAWQDWPRWPWGTNADRQNQDLQGCMKGMKLDLFVR</sequence>
<dbReference type="AlphaFoldDB" id="A0AAI8YD08"/>
<evidence type="ECO:0000313" key="2">
    <source>
        <dbReference type="EMBL" id="CAJ2500222.1"/>
    </source>
</evidence>
<comment type="caution">
    <text evidence="2">The sequence shown here is derived from an EMBL/GenBank/DDBJ whole genome shotgun (WGS) entry which is preliminary data.</text>
</comment>